<evidence type="ECO:0008006" key="3">
    <source>
        <dbReference type="Google" id="ProtNLM"/>
    </source>
</evidence>
<dbReference type="RefSeq" id="WP_308787081.1">
    <property type="nucleotide sequence ID" value="NZ_JAUSWB010000004.1"/>
</dbReference>
<evidence type="ECO:0000313" key="2">
    <source>
        <dbReference type="Proteomes" id="UP001241988"/>
    </source>
</evidence>
<dbReference type="EMBL" id="JAUSWB010000004">
    <property type="protein sequence ID" value="MDQ0428932.1"/>
    <property type="molecule type" value="Genomic_DNA"/>
</dbReference>
<proteinExistence type="predicted"/>
<organism evidence="1 2">
    <name type="scientific">Planomicrobium stackebrandtii</name>
    <dbReference type="NCBI Taxonomy" id="253160"/>
    <lineage>
        <taxon>Bacteria</taxon>
        <taxon>Bacillati</taxon>
        <taxon>Bacillota</taxon>
        <taxon>Bacilli</taxon>
        <taxon>Bacillales</taxon>
        <taxon>Caryophanaceae</taxon>
        <taxon>Planomicrobium</taxon>
    </lineage>
</organism>
<protein>
    <recommendedName>
        <fullName evidence="3">Transposase</fullName>
    </recommendedName>
</protein>
<reference evidence="1 2" key="1">
    <citation type="submission" date="2023-07" db="EMBL/GenBank/DDBJ databases">
        <title>Genomic Encyclopedia of Type Strains, Phase IV (KMG-IV): sequencing the most valuable type-strain genomes for metagenomic binning, comparative biology and taxonomic classification.</title>
        <authorList>
            <person name="Goeker M."/>
        </authorList>
    </citation>
    <scope>NUCLEOTIDE SEQUENCE [LARGE SCALE GENOMIC DNA]</scope>
    <source>
        <strain evidence="1 2">DSM 16419</strain>
    </source>
</reference>
<sequence>MAPLKETENEFEHIADLDKFNESYQIDKVVKTTSLYTIKLISGKQTPDFCREVLLLEHAPANPVQAYLWTHKVNANDTQIEVMRKISTALETRFENERKKLM</sequence>
<dbReference type="Proteomes" id="UP001241988">
    <property type="component" value="Unassembled WGS sequence"/>
</dbReference>
<gene>
    <name evidence="1" type="ORF">QOZ98_001759</name>
</gene>
<accession>A0ABU0GWK5</accession>
<name>A0ABU0GWK5_9BACL</name>
<keyword evidence="2" id="KW-1185">Reference proteome</keyword>
<evidence type="ECO:0000313" key="1">
    <source>
        <dbReference type="EMBL" id="MDQ0428932.1"/>
    </source>
</evidence>
<comment type="caution">
    <text evidence="1">The sequence shown here is derived from an EMBL/GenBank/DDBJ whole genome shotgun (WGS) entry which is preliminary data.</text>
</comment>